<proteinExistence type="predicted"/>
<organism evidence="2 3">
    <name type="scientific">Belliella marina</name>
    <dbReference type="NCBI Taxonomy" id="1644146"/>
    <lineage>
        <taxon>Bacteria</taxon>
        <taxon>Pseudomonadati</taxon>
        <taxon>Bacteroidota</taxon>
        <taxon>Cytophagia</taxon>
        <taxon>Cytophagales</taxon>
        <taxon>Cyclobacteriaceae</taxon>
        <taxon>Belliella</taxon>
    </lineage>
</organism>
<comment type="caution">
    <text evidence="2">The sequence shown here is derived from an EMBL/GenBank/DDBJ whole genome shotgun (WGS) entry which is preliminary data.</text>
</comment>
<dbReference type="Pfam" id="PF19527">
    <property type="entry name" value="DUF6055"/>
    <property type="match status" value="1"/>
</dbReference>
<dbReference type="EMBL" id="JBHUHR010000025">
    <property type="protein sequence ID" value="MFD2035004.1"/>
    <property type="molecule type" value="Genomic_DNA"/>
</dbReference>
<dbReference type="InterPro" id="IPR045690">
    <property type="entry name" value="DUF6055"/>
</dbReference>
<keyword evidence="3" id="KW-1185">Reference proteome</keyword>
<dbReference type="Proteomes" id="UP001597361">
    <property type="component" value="Unassembled WGS sequence"/>
</dbReference>
<dbReference type="Pfam" id="PF16151">
    <property type="entry name" value="DUF4859"/>
    <property type="match status" value="1"/>
</dbReference>
<sequence>MEKINFSNLQKKSAVIFTIMLMALYSISCTEQIPSGPEVGDLEPDSLEIYVPNEFSEMDYNDDSSTWSFQRSRQSDHFIVFWDKKYEGNDPNSQEVPEFYRVDIDDLLAKAETYYELNVDELVFAKRGVGESNLDKYKMMIFLYYQEEWMAFGAGYDDVIGAIWVNPSTCKPVGATIAHEIGHSFQYQVFSDLKGGSGFRYGFGGNGGNTFWEQTAQWQAWQSYPEQVFTTHDFQVYVDNYHRHLCHEAYRYASYFIHYYWTEKHGIDIIGKIWREAVNPEDPIQAYMRLTGVSVEQFNNEIYEAASKNVTWDLDGVRQQGADHIGKQRFNFQTLEDGSHQVTYDFTPGTTGYNVIPLNVPEGGGTVSANFTGLVNASGYNAVADPSRAGWRYGYVALLENGQRVYGDMNQGMTGVASFEVPQNCSKLWFVVTGAPNTYQPHAWDDDESNDDQWPYKVKFSNTNILGMVDFPEDAVPSDRTISIDVEFPVSGTDYVGPTITLNMAELAEAFVLQPNEIISSFGESIQFFGVEGDGTLNATNTANGYGHWFDADGNICNWGEDAKVFSEFSESNFTFTIGQYPGHSQPGDTYEISQAFVYTYLPGQTVQVTVKFNITLI</sequence>
<evidence type="ECO:0000259" key="1">
    <source>
        <dbReference type="Pfam" id="PF16151"/>
    </source>
</evidence>
<name>A0ABW4VJX2_9BACT</name>
<dbReference type="InterPro" id="IPR032339">
    <property type="entry name" value="DUF4859"/>
</dbReference>
<evidence type="ECO:0000313" key="2">
    <source>
        <dbReference type="EMBL" id="MFD2035004.1"/>
    </source>
</evidence>
<evidence type="ECO:0000313" key="3">
    <source>
        <dbReference type="Proteomes" id="UP001597361"/>
    </source>
</evidence>
<feature type="domain" description="DUF4859" evidence="1">
    <location>
        <begin position="494"/>
        <end position="601"/>
    </location>
</feature>
<protein>
    <submittedName>
        <fullName evidence="2">DUF4859 domain-containing protein</fullName>
    </submittedName>
</protein>
<dbReference type="RefSeq" id="WP_376885653.1">
    <property type="nucleotide sequence ID" value="NZ_JBHUHR010000025.1"/>
</dbReference>
<reference evidence="3" key="1">
    <citation type="journal article" date="2019" name="Int. J. Syst. Evol. Microbiol.">
        <title>The Global Catalogue of Microorganisms (GCM) 10K type strain sequencing project: providing services to taxonomists for standard genome sequencing and annotation.</title>
        <authorList>
            <consortium name="The Broad Institute Genomics Platform"/>
            <consortium name="The Broad Institute Genome Sequencing Center for Infectious Disease"/>
            <person name="Wu L."/>
            <person name="Ma J."/>
        </authorList>
    </citation>
    <scope>NUCLEOTIDE SEQUENCE [LARGE SCALE GENOMIC DNA]</scope>
    <source>
        <strain evidence="3">CGMCC 1.15180</strain>
    </source>
</reference>
<accession>A0ABW4VJX2</accession>
<gene>
    <name evidence="2" type="ORF">ACFSKL_09390</name>
</gene>